<feature type="non-terminal residue" evidence="2">
    <location>
        <position position="160"/>
    </location>
</feature>
<dbReference type="InterPro" id="IPR041633">
    <property type="entry name" value="Polbeta"/>
</dbReference>
<gene>
    <name evidence="2" type="ORF">A2149_09040</name>
</gene>
<dbReference type="Pfam" id="PF13412">
    <property type="entry name" value="HTH_24"/>
    <property type="match status" value="1"/>
</dbReference>
<sequence length="160" mass="18173">MRIYNPLDKILNNEVKIKILRFLCKTEAEWSGRQIAQEIKVSPASCHKALRELNNEGMLLLRSVGKSYLYSLNKSNLIISELLKPLYKKESKISDEMAKEIITNISSGVIGDIVSIAVFGSIKMKRERATSDIDLLILVKDEGNKKMVEKDFEKISEKVT</sequence>
<dbReference type="SUPFAM" id="SSF46785">
    <property type="entry name" value="Winged helix' DNA-binding domain"/>
    <property type="match status" value="1"/>
</dbReference>
<dbReference type="EMBL" id="MGDF01000156">
    <property type="protein sequence ID" value="OGL44151.1"/>
    <property type="molecule type" value="Genomic_DNA"/>
</dbReference>
<dbReference type="InterPro" id="IPR011991">
    <property type="entry name" value="ArsR-like_HTH"/>
</dbReference>
<dbReference type="InterPro" id="IPR001845">
    <property type="entry name" value="HTH_ArsR_DNA-bd_dom"/>
</dbReference>
<accession>A0A1F7RRT3</accession>
<proteinExistence type="predicted"/>
<feature type="domain" description="HTH arsR-type" evidence="1">
    <location>
        <begin position="1"/>
        <end position="92"/>
    </location>
</feature>
<reference evidence="2 3" key="1">
    <citation type="journal article" date="2016" name="Nat. Commun.">
        <title>Thousands of microbial genomes shed light on interconnected biogeochemical processes in an aquifer system.</title>
        <authorList>
            <person name="Anantharaman K."/>
            <person name="Brown C.T."/>
            <person name="Hug L.A."/>
            <person name="Sharon I."/>
            <person name="Castelle C.J."/>
            <person name="Probst A.J."/>
            <person name="Thomas B.C."/>
            <person name="Singh A."/>
            <person name="Wilkins M.J."/>
            <person name="Karaoz U."/>
            <person name="Brodie E.L."/>
            <person name="Williams K.H."/>
            <person name="Hubbard S.S."/>
            <person name="Banfield J.F."/>
        </authorList>
    </citation>
    <scope>NUCLEOTIDE SEQUENCE [LARGE SCALE GENOMIC DNA]</scope>
</reference>
<evidence type="ECO:0000259" key="1">
    <source>
        <dbReference type="PROSITE" id="PS50987"/>
    </source>
</evidence>
<dbReference type="SMART" id="SM00418">
    <property type="entry name" value="HTH_ARSR"/>
    <property type="match status" value="1"/>
</dbReference>
<name>A0A1F7RRT3_9BACT</name>
<dbReference type="Gene3D" id="3.30.460.10">
    <property type="entry name" value="Beta Polymerase, domain 2"/>
    <property type="match status" value="1"/>
</dbReference>
<dbReference type="SUPFAM" id="SSF81301">
    <property type="entry name" value="Nucleotidyltransferase"/>
    <property type="match status" value="1"/>
</dbReference>
<dbReference type="PROSITE" id="PS50987">
    <property type="entry name" value="HTH_ARSR_2"/>
    <property type="match status" value="1"/>
</dbReference>
<dbReference type="CDD" id="cd00090">
    <property type="entry name" value="HTH_ARSR"/>
    <property type="match status" value="1"/>
</dbReference>
<organism evidence="2 3">
    <name type="scientific">Candidatus Schekmanbacteria bacterium RBG_16_38_11</name>
    <dbReference type="NCBI Taxonomy" id="1817880"/>
    <lineage>
        <taxon>Bacteria</taxon>
        <taxon>Candidatus Schekmaniibacteriota</taxon>
    </lineage>
</organism>
<dbReference type="InterPro" id="IPR043519">
    <property type="entry name" value="NT_sf"/>
</dbReference>
<evidence type="ECO:0000313" key="3">
    <source>
        <dbReference type="Proteomes" id="UP000178435"/>
    </source>
</evidence>
<dbReference type="Gene3D" id="1.10.10.10">
    <property type="entry name" value="Winged helix-like DNA-binding domain superfamily/Winged helix DNA-binding domain"/>
    <property type="match status" value="1"/>
</dbReference>
<protein>
    <recommendedName>
        <fullName evidence="1">HTH arsR-type domain-containing protein</fullName>
    </recommendedName>
</protein>
<dbReference type="Proteomes" id="UP000178435">
    <property type="component" value="Unassembled WGS sequence"/>
</dbReference>
<evidence type="ECO:0000313" key="2">
    <source>
        <dbReference type="EMBL" id="OGL44151.1"/>
    </source>
</evidence>
<comment type="caution">
    <text evidence="2">The sequence shown here is derived from an EMBL/GenBank/DDBJ whole genome shotgun (WGS) entry which is preliminary data.</text>
</comment>
<dbReference type="AlphaFoldDB" id="A0A1F7RRT3"/>
<dbReference type="GO" id="GO:0003700">
    <property type="term" value="F:DNA-binding transcription factor activity"/>
    <property type="evidence" value="ECO:0007669"/>
    <property type="project" value="InterPro"/>
</dbReference>
<dbReference type="InterPro" id="IPR036388">
    <property type="entry name" value="WH-like_DNA-bd_sf"/>
</dbReference>
<dbReference type="InterPro" id="IPR036390">
    <property type="entry name" value="WH_DNA-bd_sf"/>
</dbReference>
<dbReference type="Pfam" id="PF18765">
    <property type="entry name" value="Polbeta"/>
    <property type="match status" value="1"/>
</dbReference>